<feature type="compositionally biased region" description="Basic residues" evidence="1">
    <location>
        <begin position="1"/>
        <end position="24"/>
    </location>
</feature>
<dbReference type="OrthoDB" id="6265224at2759"/>
<evidence type="ECO:0000256" key="1">
    <source>
        <dbReference type="SAM" id="MobiDB-lite"/>
    </source>
</evidence>
<dbReference type="Proteomes" id="UP000887568">
    <property type="component" value="Unplaced"/>
</dbReference>
<dbReference type="RefSeq" id="XP_038062655.1">
    <property type="nucleotide sequence ID" value="XM_038206727.1"/>
</dbReference>
<reference evidence="2" key="1">
    <citation type="submission" date="2022-11" db="UniProtKB">
        <authorList>
            <consortium name="EnsemblMetazoa"/>
        </authorList>
    </citation>
    <scope>IDENTIFICATION</scope>
</reference>
<evidence type="ECO:0000313" key="3">
    <source>
        <dbReference type="Proteomes" id="UP000887568"/>
    </source>
</evidence>
<dbReference type="InterPro" id="IPR011042">
    <property type="entry name" value="6-blade_b-propeller_TolB-like"/>
</dbReference>
<keyword evidence="3" id="KW-1185">Reference proteome</keyword>
<dbReference type="EnsemblMetazoa" id="XM_038206726.1">
    <property type="protein sequence ID" value="XP_038062654.1"/>
    <property type="gene ID" value="LOC119733150"/>
</dbReference>
<dbReference type="EnsemblMetazoa" id="XM_038206725.1">
    <property type="protein sequence ID" value="XP_038062653.1"/>
    <property type="gene ID" value="LOC119733150"/>
</dbReference>
<dbReference type="Gene3D" id="2.120.10.30">
    <property type="entry name" value="TolB, C-terminal domain"/>
    <property type="match status" value="1"/>
</dbReference>
<proteinExistence type="predicted"/>
<protein>
    <submittedName>
        <fullName evidence="2">Uncharacterized protein</fullName>
    </submittedName>
</protein>
<dbReference type="RefSeq" id="XP_038062654.1">
    <property type="nucleotide sequence ID" value="XM_038206726.1"/>
</dbReference>
<feature type="compositionally biased region" description="Basic residues" evidence="1">
    <location>
        <begin position="44"/>
        <end position="53"/>
    </location>
</feature>
<feature type="region of interest" description="Disordered" evidence="1">
    <location>
        <begin position="1"/>
        <end position="89"/>
    </location>
</feature>
<dbReference type="RefSeq" id="XP_038062653.1">
    <property type="nucleotide sequence ID" value="XM_038206725.1"/>
</dbReference>
<evidence type="ECO:0000313" key="2">
    <source>
        <dbReference type="EnsemblMetazoa" id="XP_038062655.1"/>
    </source>
</evidence>
<dbReference type="EnsemblMetazoa" id="XM_038206727.1">
    <property type="protein sequence ID" value="XP_038062655.1"/>
    <property type="gene ID" value="LOC119733150"/>
</dbReference>
<organism evidence="2 3">
    <name type="scientific">Patiria miniata</name>
    <name type="common">Bat star</name>
    <name type="synonym">Asterina miniata</name>
    <dbReference type="NCBI Taxonomy" id="46514"/>
    <lineage>
        <taxon>Eukaryota</taxon>
        <taxon>Metazoa</taxon>
        <taxon>Echinodermata</taxon>
        <taxon>Eleutherozoa</taxon>
        <taxon>Asterozoa</taxon>
        <taxon>Asteroidea</taxon>
        <taxon>Valvatacea</taxon>
        <taxon>Valvatida</taxon>
        <taxon>Asterinidae</taxon>
        <taxon>Patiria</taxon>
    </lineage>
</organism>
<dbReference type="AlphaFoldDB" id="A0A914AFA6"/>
<sequence length="353" mass="39525">MPGKRRGRRRGIRPRGKMATRKAKSSNVESIRDEATPGPTMPCKRPRCCKCKGIRQQTERTTEEARSSAQETTREESIPGPSKVSGQTGRWELFREIEVKEPNGIYRAIAARDDEIAVVEANRANRVAIFSNDGEQRSTIQFHRNPTCIAYDPIHSRLVVGEYDDPKIKVLNRNNTLAYAFQTAPPTETAEHPSEHKLVAVKKDGAILVFFNTRCVCTEHKPSDGAHIRTIPVNYRPYCIAVDSKDRVIMSSFVAGLVDVTDGYGATLLTIKPQIDGSPVLNCMAVFADTSGIYVGGKRFKWPYDAHIHHYDLDGRFLDCLAQGLYNPFDMTLTSDGKLAVADYKSVKMYRKV</sequence>
<dbReference type="GeneID" id="119733150"/>
<accession>A0A914AFA6</accession>
<dbReference type="SUPFAM" id="SSF75011">
    <property type="entry name" value="3-carboxy-cis,cis-mucoante lactonizing enzyme"/>
    <property type="match status" value="1"/>
</dbReference>
<feature type="compositionally biased region" description="Basic and acidic residues" evidence="1">
    <location>
        <begin position="57"/>
        <end position="77"/>
    </location>
</feature>
<name>A0A914AFA6_PATMI</name>